<name>A0A0P8XEE1_DROAN</name>
<evidence type="ECO:0000313" key="2">
    <source>
        <dbReference type="Proteomes" id="UP000007801"/>
    </source>
</evidence>
<gene>
    <name evidence="1" type="primary">Dana\GF27163</name>
    <name evidence="1" type="ORF">GF27163</name>
</gene>
<sequence>MTNAVCKSYNQSWIVFELCRLKAVGRDKVVLNLIAKVLHPTNSVQVHANVLKKANGFKPWVISTKLDVCHYLRKKYDPFATMVHSFFGEFSNFNHTCPYVVRSMCANHKIHHFTR</sequence>
<accession>A0A0P8XEE1</accession>
<keyword evidence="2" id="KW-1185">Reference proteome</keyword>
<proteinExistence type="predicted"/>
<dbReference type="Proteomes" id="UP000007801">
    <property type="component" value="Unassembled WGS sequence"/>
</dbReference>
<organism evidence="1 2">
    <name type="scientific">Drosophila ananassae</name>
    <name type="common">Fruit fly</name>
    <dbReference type="NCBI Taxonomy" id="7217"/>
    <lineage>
        <taxon>Eukaryota</taxon>
        <taxon>Metazoa</taxon>
        <taxon>Ecdysozoa</taxon>
        <taxon>Arthropoda</taxon>
        <taxon>Hexapoda</taxon>
        <taxon>Insecta</taxon>
        <taxon>Pterygota</taxon>
        <taxon>Neoptera</taxon>
        <taxon>Endopterygota</taxon>
        <taxon>Diptera</taxon>
        <taxon>Brachycera</taxon>
        <taxon>Muscomorpha</taxon>
        <taxon>Ephydroidea</taxon>
        <taxon>Drosophilidae</taxon>
        <taxon>Drosophila</taxon>
        <taxon>Sophophora</taxon>
    </lineage>
</organism>
<dbReference type="OrthoDB" id="7727171at2759"/>
<evidence type="ECO:0000313" key="1">
    <source>
        <dbReference type="EMBL" id="KPU73080.1"/>
    </source>
</evidence>
<dbReference type="PANTHER" id="PTHR20898">
    <property type="entry name" value="DAEDALUS ON 3-RELATED-RELATED"/>
    <property type="match status" value="1"/>
</dbReference>
<dbReference type="Pfam" id="PF06477">
    <property type="entry name" value="DUF1091"/>
    <property type="match status" value="1"/>
</dbReference>
<reference evidence="1 2" key="1">
    <citation type="journal article" date="2007" name="Nature">
        <title>Evolution of genes and genomes on the Drosophila phylogeny.</title>
        <authorList>
            <consortium name="Drosophila 12 Genomes Consortium"/>
            <person name="Clark A.G."/>
            <person name="Eisen M.B."/>
            <person name="Smith D.R."/>
            <person name="Bergman C.M."/>
            <person name="Oliver B."/>
            <person name="Markow T.A."/>
            <person name="Kaufman T.C."/>
            <person name="Kellis M."/>
            <person name="Gelbart W."/>
            <person name="Iyer V.N."/>
            <person name="Pollard D.A."/>
            <person name="Sackton T.B."/>
            <person name="Larracuente A.M."/>
            <person name="Singh N.D."/>
            <person name="Abad J.P."/>
            <person name="Abt D.N."/>
            <person name="Adryan B."/>
            <person name="Aguade M."/>
            <person name="Akashi H."/>
            <person name="Anderson W.W."/>
            <person name="Aquadro C.F."/>
            <person name="Ardell D.H."/>
            <person name="Arguello R."/>
            <person name="Artieri C.G."/>
            <person name="Barbash D.A."/>
            <person name="Barker D."/>
            <person name="Barsanti P."/>
            <person name="Batterham P."/>
            <person name="Batzoglou S."/>
            <person name="Begun D."/>
            <person name="Bhutkar A."/>
            <person name="Blanco E."/>
            <person name="Bosak S.A."/>
            <person name="Bradley R.K."/>
            <person name="Brand A.D."/>
            <person name="Brent M.R."/>
            <person name="Brooks A.N."/>
            <person name="Brown R.H."/>
            <person name="Butlin R.K."/>
            <person name="Caggese C."/>
            <person name="Calvi B.R."/>
            <person name="Bernardo de Carvalho A."/>
            <person name="Caspi A."/>
            <person name="Castrezana S."/>
            <person name="Celniker S.E."/>
            <person name="Chang J.L."/>
            <person name="Chapple C."/>
            <person name="Chatterji S."/>
            <person name="Chinwalla A."/>
            <person name="Civetta A."/>
            <person name="Clifton S.W."/>
            <person name="Comeron J.M."/>
            <person name="Costello J.C."/>
            <person name="Coyne J.A."/>
            <person name="Daub J."/>
            <person name="David R.G."/>
            <person name="Delcher A.L."/>
            <person name="Delehaunty K."/>
            <person name="Do C.B."/>
            <person name="Ebling H."/>
            <person name="Edwards K."/>
            <person name="Eickbush T."/>
            <person name="Evans J.D."/>
            <person name="Filipski A."/>
            <person name="Findeiss S."/>
            <person name="Freyhult E."/>
            <person name="Fulton L."/>
            <person name="Fulton R."/>
            <person name="Garcia A.C."/>
            <person name="Gardiner A."/>
            <person name="Garfield D.A."/>
            <person name="Garvin B.E."/>
            <person name="Gibson G."/>
            <person name="Gilbert D."/>
            <person name="Gnerre S."/>
            <person name="Godfrey J."/>
            <person name="Good R."/>
            <person name="Gotea V."/>
            <person name="Gravely B."/>
            <person name="Greenberg A.J."/>
            <person name="Griffiths-Jones S."/>
            <person name="Gross S."/>
            <person name="Guigo R."/>
            <person name="Gustafson E.A."/>
            <person name="Haerty W."/>
            <person name="Hahn M.W."/>
            <person name="Halligan D.L."/>
            <person name="Halpern A.L."/>
            <person name="Halter G.M."/>
            <person name="Han M.V."/>
            <person name="Heger A."/>
            <person name="Hillier L."/>
            <person name="Hinrichs A.S."/>
            <person name="Holmes I."/>
            <person name="Hoskins R.A."/>
            <person name="Hubisz M.J."/>
            <person name="Hultmark D."/>
            <person name="Huntley M.A."/>
            <person name="Jaffe D.B."/>
            <person name="Jagadeeshan S."/>
            <person name="Jeck W.R."/>
            <person name="Johnson J."/>
            <person name="Jones C.D."/>
            <person name="Jordan W.C."/>
            <person name="Karpen G.H."/>
            <person name="Kataoka E."/>
            <person name="Keightley P.D."/>
            <person name="Kheradpour P."/>
            <person name="Kirkness E.F."/>
            <person name="Koerich L.B."/>
            <person name="Kristiansen K."/>
            <person name="Kudrna D."/>
            <person name="Kulathinal R.J."/>
            <person name="Kumar S."/>
            <person name="Kwok R."/>
            <person name="Lander E."/>
            <person name="Langley C.H."/>
            <person name="Lapoint R."/>
            <person name="Lazzaro B.P."/>
            <person name="Lee S.J."/>
            <person name="Levesque L."/>
            <person name="Li R."/>
            <person name="Lin C.F."/>
            <person name="Lin M.F."/>
            <person name="Lindblad-Toh K."/>
            <person name="Llopart A."/>
            <person name="Long M."/>
            <person name="Low L."/>
            <person name="Lozovsky E."/>
            <person name="Lu J."/>
            <person name="Luo M."/>
            <person name="Machado C.A."/>
            <person name="Makalowski W."/>
            <person name="Marzo M."/>
            <person name="Matsuda M."/>
            <person name="Matzkin L."/>
            <person name="McAllister B."/>
            <person name="McBride C.S."/>
            <person name="McKernan B."/>
            <person name="McKernan K."/>
            <person name="Mendez-Lago M."/>
            <person name="Minx P."/>
            <person name="Mollenhauer M.U."/>
            <person name="Montooth K."/>
            <person name="Mount S.M."/>
            <person name="Mu X."/>
            <person name="Myers E."/>
            <person name="Negre B."/>
            <person name="Newfeld S."/>
            <person name="Nielsen R."/>
            <person name="Noor M.A."/>
            <person name="O'Grady P."/>
            <person name="Pachter L."/>
            <person name="Papaceit M."/>
            <person name="Parisi M.J."/>
            <person name="Parisi M."/>
            <person name="Parts L."/>
            <person name="Pedersen J.S."/>
            <person name="Pesole G."/>
            <person name="Phillippy A.M."/>
            <person name="Ponting C.P."/>
            <person name="Pop M."/>
            <person name="Porcelli D."/>
            <person name="Powell J.R."/>
            <person name="Prohaska S."/>
            <person name="Pruitt K."/>
            <person name="Puig M."/>
            <person name="Quesneville H."/>
            <person name="Ram K.R."/>
            <person name="Rand D."/>
            <person name="Rasmussen M.D."/>
            <person name="Reed L.K."/>
            <person name="Reenan R."/>
            <person name="Reily A."/>
            <person name="Remington K.A."/>
            <person name="Rieger T.T."/>
            <person name="Ritchie M.G."/>
            <person name="Robin C."/>
            <person name="Rogers Y.H."/>
            <person name="Rohde C."/>
            <person name="Rozas J."/>
            <person name="Rubenfield M.J."/>
            <person name="Ruiz A."/>
            <person name="Russo S."/>
            <person name="Salzberg S.L."/>
            <person name="Sanchez-Gracia A."/>
            <person name="Saranga D.J."/>
            <person name="Sato H."/>
            <person name="Schaeffer S.W."/>
            <person name="Schatz M.C."/>
            <person name="Schlenke T."/>
            <person name="Schwartz R."/>
            <person name="Segarra C."/>
            <person name="Singh R.S."/>
            <person name="Sirot L."/>
            <person name="Sirota M."/>
            <person name="Sisneros N.B."/>
            <person name="Smith C.D."/>
            <person name="Smith T.F."/>
            <person name="Spieth J."/>
            <person name="Stage D.E."/>
            <person name="Stark A."/>
            <person name="Stephan W."/>
            <person name="Strausberg R.L."/>
            <person name="Strempel S."/>
            <person name="Sturgill D."/>
            <person name="Sutton G."/>
            <person name="Sutton G.G."/>
            <person name="Tao W."/>
            <person name="Teichmann S."/>
            <person name="Tobari Y.N."/>
            <person name="Tomimura Y."/>
            <person name="Tsolas J.M."/>
            <person name="Valente V.L."/>
            <person name="Venter E."/>
            <person name="Venter J.C."/>
            <person name="Vicario S."/>
            <person name="Vieira F.G."/>
            <person name="Vilella A.J."/>
            <person name="Villasante A."/>
            <person name="Walenz B."/>
            <person name="Wang J."/>
            <person name="Wasserman M."/>
            <person name="Watts T."/>
            <person name="Wilson D."/>
            <person name="Wilson R.K."/>
            <person name="Wing R.A."/>
            <person name="Wolfner M.F."/>
            <person name="Wong A."/>
            <person name="Wong G.K."/>
            <person name="Wu C.I."/>
            <person name="Wu G."/>
            <person name="Yamamoto D."/>
            <person name="Yang H.P."/>
            <person name="Yang S.P."/>
            <person name="Yorke J.A."/>
            <person name="Yoshida K."/>
            <person name="Zdobnov E."/>
            <person name="Zhang P."/>
            <person name="Zhang Y."/>
            <person name="Zimin A.V."/>
            <person name="Baldwin J."/>
            <person name="Abdouelleil A."/>
            <person name="Abdulkadir J."/>
            <person name="Abebe A."/>
            <person name="Abera B."/>
            <person name="Abreu J."/>
            <person name="Acer S.C."/>
            <person name="Aftuck L."/>
            <person name="Alexander A."/>
            <person name="An P."/>
            <person name="Anderson E."/>
            <person name="Anderson S."/>
            <person name="Arachi H."/>
            <person name="Azer M."/>
            <person name="Bachantsang P."/>
            <person name="Barry A."/>
            <person name="Bayul T."/>
            <person name="Berlin A."/>
            <person name="Bessette D."/>
            <person name="Bloom T."/>
            <person name="Blye J."/>
            <person name="Boguslavskiy L."/>
            <person name="Bonnet C."/>
            <person name="Boukhgalter B."/>
            <person name="Bourzgui I."/>
            <person name="Brown A."/>
            <person name="Cahill P."/>
            <person name="Channer S."/>
            <person name="Cheshatsang Y."/>
            <person name="Chuda L."/>
            <person name="Citroen M."/>
            <person name="Collymore A."/>
            <person name="Cooke P."/>
            <person name="Costello M."/>
            <person name="D'Aco K."/>
            <person name="Daza R."/>
            <person name="De Haan G."/>
            <person name="DeGray S."/>
            <person name="DeMaso C."/>
            <person name="Dhargay N."/>
            <person name="Dooley K."/>
            <person name="Dooley E."/>
            <person name="Doricent M."/>
            <person name="Dorje P."/>
            <person name="Dorjee K."/>
            <person name="Dupes A."/>
            <person name="Elong R."/>
            <person name="Falk J."/>
            <person name="Farina A."/>
            <person name="Faro S."/>
            <person name="Ferguson D."/>
            <person name="Fisher S."/>
            <person name="Foley C.D."/>
            <person name="Franke A."/>
            <person name="Friedrich D."/>
            <person name="Gadbois L."/>
            <person name="Gearin G."/>
            <person name="Gearin C.R."/>
            <person name="Giannoukos G."/>
            <person name="Goode T."/>
            <person name="Graham J."/>
            <person name="Grandbois E."/>
            <person name="Grewal S."/>
            <person name="Gyaltsen K."/>
            <person name="Hafez N."/>
            <person name="Hagos B."/>
            <person name="Hall J."/>
            <person name="Henson C."/>
            <person name="Hollinger A."/>
            <person name="Honan T."/>
            <person name="Huard M.D."/>
            <person name="Hughes L."/>
            <person name="Hurhula B."/>
            <person name="Husby M.E."/>
            <person name="Kamat A."/>
            <person name="Kanga B."/>
            <person name="Kashin S."/>
            <person name="Khazanovich D."/>
            <person name="Kisner P."/>
            <person name="Lance K."/>
            <person name="Lara M."/>
            <person name="Lee W."/>
            <person name="Lennon N."/>
            <person name="Letendre F."/>
            <person name="LeVine R."/>
            <person name="Lipovsky A."/>
            <person name="Liu X."/>
            <person name="Liu J."/>
            <person name="Liu S."/>
            <person name="Lokyitsang T."/>
            <person name="Lokyitsang Y."/>
            <person name="Lubonja R."/>
            <person name="Lui A."/>
            <person name="MacDonald P."/>
            <person name="Magnisalis V."/>
            <person name="Maru K."/>
            <person name="Matthews C."/>
            <person name="McCusker W."/>
            <person name="McDonough S."/>
            <person name="Mehta T."/>
            <person name="Meldrim J."/>
            <person name="Meneus L."/>
            <person name="Mihai O."/>
            <person name="Mihalev A."/>
            <person name="Mihova T."/>
            <person name="Mittelman R."/>
            <person name="Mlenga V."/>
            <person name="Montmayeur A."/>
            <person name="Mulrain L."/>
            <person name="Navidi A."/>
            <person name="Naylor J."/>
            <person name="Negash T."/>
            <person name="Nguyen T."/>
            <person name="Nguyen N."/>
            <person name="Nicol R."/>
            <person name="Norbu C."/>
            <person name="Norbu N."/>
            <person name="Novod N."/>
            <person name="O'Neill B."/>
            <person name="Osman S."/>
            <person name="Markiewicz E."/>
            <person name="Oyono O.L."/>
            <person name="Patti C."/>
            <person name="Phunkhang P."/>
            <person name="Pierre F."/>
            <person name="Priest M."/>
            <person name="Raghuraman S."/>
            <person name="Rege F."/>
            <person name="Reyes R."/>
            <person name="Rise C."/>
            <person name="Rogov P."/>
            <person name="Ross K."/>
            <person name="Ryan E."/>
            <person name="Settipalli S."/>
            <person name="Shea T."/>
            <person name="Sherpa N."/>
            <person name="Shi L."/>
            <person name="Shih D."/>
            <person name="Sparrow T."/>
            <person name="Spaulding J."/>
            <person name="Stalker J."/>
            <person name="Stange-Thomann N."/>
            <person name="Stavropoulos S."/>
            <person name="Stone C."/>
            <person name="Strader C."/>
            <person name="Tesfaye S."/>
            <person name="Thomson T."/>
            <person name="Thoulutsang Y."/>
            <person name="Thoulutsang D."/>
            <person name="Topham K."/>
            <person name="Topping I."/>
            <person name="Tsamla T."/>
            <person name="Vassiliev H."/>
            <person name="Vo A."/>
            <person name="Wangchuk T."/>
            <person name="Wangdi T."/>
            <person name="Weiand M."/>
            <person name="Wilkinson J."/>
            <person name="Wilson A."/>
            <person name="Yadav S."/>
            <person name="Young G."/>
            <person name="Yu Q."/>
            <person name="Zembek L."/>
            <person name="Zhong D."/>
            <person name="Zimmer A."/>
            <person name="Zwirko Z."/>
            <person name="Jaffe D.B."/>
            <person name="Alvarez P."/>
            <person name="Brockman W."/>
            <person name="Butler J."/>
            <person name="Chin C."/>
            <person name="Gnerre S."/>
            <person name="Grabherr M."/>
            <person name="Kleber M."/>
            <person name="Mauceli E."/>
            <person name="MacCallum I."/>
        </authorList>
    </citation>
    <scope>NUCLEOTIDE SEQUENCE [LARGE SCALE GENOMIC DNA]</scope>
    <source>
        <strain evidence="2">Tucson 14024-0371.13</strain>
    </source>
</reference>
<protein>
    <submittedName>
        <fullName evidence="1">Uncharacterized protein</fullName>
    </submittedName>
</protein>
<dbReference type="InterPro" id="IPR010512">
    <property type="entry name" value="DUF1091"/>
</dbReference>
<dbReference type="InParanoid" id="A0A0P8XEE1"/>
<dbReference type="AlphaFoldDB" id="A0A0P8XEE1"/>
<dbReference type="PANTHER" id="PTHR20898:SF0">
    <property type="entry name" value="DAEDALUS ON 3-RELATED"/>
    <property type="match status" value="1"/>
</dbReference>
<dbReference type="EMBL" id="CH902620">
    <property type="protein sequence ID" value="KPU73080.1"/>
    <property type="molecule type" value="Genomic_DNA"/>
</dbReference>